<name>A0ABQ7URY2_SOLTU</name>
<organism evidence="1 2">
    <name type="scientific">Solanum tuberosum</name>
    <name type="common">Potato</name>
    <dbReference type="NCBI Taxonomy" id="4113"/>
    <lineage>
        <taxon>Eukaryota</taxon>
        <taxon>Viridiplantae</taxon>
        <taxon>Streptophyta</taxon>
        <taxon>Embryophyta</taxon>
        <taxon>Tracheophyta</taxon>
        <taxon>Spermatophyta</taxon>
        <taxon>Magnoliopsida</taxon>
        <taxon>eudicotyledons</taxon>
        <taxon>Gunneridae</taxon>
        <taxon>Pentapetalae</taxon>
        <taxon>asterids</taxon>
        <taxon>lamiids</taxon>
        <taxon>Solanales</taxon>
        <taxon>Solanaceae</taxon>
        <taxon>Solanoideae</taxon>
        <taxon>Solaneae</taxon>
        <taxon>Solanum</taxon>
    </lineage>
</organism>
<keyword evidence="2" id="KW-1185">Reference proteome</keyword>
<protein>
    <submittedName>
        <fullName evidence="1">Uncharacterized protein</fullName>
    </submittedName>
</protein>
<accession>A0ABQ7URY2</accession>
<proteinExistence type="predicted"/>
<dbReference type="Proteomes" id="UP000826656">
    <property type="component" value="Unassembled WGS sequence"/>
</dbReference>
<comment type="caution">
    <text evidence="1">The sequence shown here is derived from an EMBL/GenBank/DDBJ whole genome shotgun (WGS) entry which is preliminary data.</text>
</comment>
<reference evidence="1 2" key="1">
    <citation type="journal article" date="2021" name="bioRxiv">
        <title>Chromosome-scale and haplotype-resolved genome assembly of a tetraploid potato cultivar.</title>
        <authorList>
            <person name="Sun H."/>
            <person name="Jiao W.-B."/>
            <person name="Krause K."/>
            <person name="Campoy J.A."/>
            <person name="Goel M."/>
            <person name="Folz-Donahue K."/>
            <person name="Kukat C."/>
            <person name="Huettel B."/>
            <person name="Schneeberger K."/>
        </authorList>
    </citation>
    <scope>NUCLEOTIDE SEQUENCE [LARGE SCALE GENOMIC DNA]</scope>
    <source>
        <strain evidence="1">SolTubOtavaFocal</strain>
        <tissue evidence="1">Leaves</tissue>
    </source>
</reference>
<evidence type="ECO:0000313" key="2">
    <source>
        <dbReference type="Proteomes" id="UP000826656"/>
    </source>
</evidence>
<evidence type="ECO:0000313" key="1">
    <source>
        <dbReference type="EMBL" id="KAH0754595.1"/>
    </source>
</evidence>
<dbReference type="EMBL" id="JAIVGD010000018">
    <property type="protein sequence ID" value="KAH0754595.1"/>
    <property type="molecule type" value="Genomic_DNA"/>
</dbReference>
<gene>
    <name evidence="1" type="ORF">KY290_024865</name>
</gene>
<sequence length="69" mass="7716">MLTRDYGGMDMDAKCGEGIMVKIKKRNVDSGKFVHVEDDTHTPPIVGPFESLARKMLILNNIVMRLPQG</sequence>